<dbReference type="PROSITE" id="PS50263">
    <property type="entry name" value="CN_HYDROLASE"/>
    <property type="match status" value="1"/>
</dbReference>
<comment type="catalytic activity">
    <reaction evidence="8">
        <text>N-terminal S-1,2-diacyl-sn-glyceryl-L-cysteinyl-[lipoprotein] + a glycerophospholipid = N-acyl-S-1,2-diacyl-sn-glyceryl-L-cysteinyl-[lipoprotein] + a 2-acyl-sn-glycero-3-phospholipid + H(+)</text>
        <dbReference type="Rhea" id="RHEA:48228"/>
        <dbReference type="Rhea" id="RHEA-COMP:14681"/>
        <dbReference type="Rhea" id="RHEA-COMP:14684"/>
        <dbReference type="ChEBI" id="CHEBI:15378"/>
        <dbReference type="ChEBI" id="CHEBI:136912"/>
        <dbReference type="ChEBI" id="CHEBI:140656"/>
        <dbReference type="ChEBI" id="CHEBI:140657"/>
        <dbReference type="ChEBI" id="CHEBI:140660"/>
        <dbReference type="EC" id="2.3.1.269"/>
    </reaction>
</comment>
<keyword evidence="2 8" id="KW-1003">Cell membrane</keyword>
<feature type="transmembrane region" description="Helical" evidence="8">
    <location>
        <begin position="55"/>
        <end position="81"/>
    </location>
</feature>
<evidence type="ECO:0000256" key="7">
    <source>
        <dbReference type="ARBA" id="ARBA00023315"/>
    </source>
</evidence>
<feature type="compositionally biased region" description="Low complexity" evidence="9">
    <location>
        <begin position="11"/>
        <end position="26"/>
    </location>
</feature>
<feature type="transmembrane region" description="Helical" evidence="8">
    <location>
        <begin position="128"/>
        <end position="150"/>
    </location>
</feature>
<evidence type="ECO:0000256" key="4">
    <source>
        <dbReference type="ARBA" id="ARBA00022692"/>
    </source>
</evidence>
<keyword evidence="7 8" id="KW-0012">Acyltransferase</keyword>
<dbReference type="GO" id="GO:0042158">
    <property type="term" value="P:lipoprotein biosynthetic process"/>
    <property type="evidence" value="ECO:0007669"/>
    <property type="project" value="UniProtKB-UniRule"/>
</dbReference>
<evidence type="ECO:0000259" key="10">
    <source>
        <dbReference type="PROSITE" id="PS50263"/>
    </source>
</evidence>
<comment type="pathway">
    <text evidence="8">Protein modification; lipoprotein biosynthesis (N-acyl transfer).</text>
</comment>
<comment type="caution">
    <text evidence="11">The sequence shown here is derived from an EMBL/GenBank/DDBJ whole genome shotgun (WGS) entry which is preliminary data.</text>
</comment>
<gene>
    <name evidence="8 11" type="primary">lnt</name>
    <name evidence="11" type="ORF">E6K73_11655</name>
</gene>
<dbReference type="GO" id="GO:0016410">
    <property type="term" value="F:N-acyltransferase activity"/>
    <property type="evidence" value="ECO:0007669"/>
    <property type="project" value="UniProtKB-UniRule"/>
</dbReference>
<protein>
    <recommendedName>
        <fullName evidence="8">Apolipoprotein N-acyltransferase</fullName>
        <shortName evidence="8">ALP N-acyltransferase</shortName>
        <ecNumber evidence="8">2.3.1.269</ecNumber>
    </recommendedName>
</protein>
<proteinExistence type="inferred from homology"/>
<comment type="similarity">
    <text evidence="8">Belongs to the CN hydrolase family. Apolipoprotein N-acyltransferase subfamily.</text>
</comment>
<dbReference type="UniPathway" id="UPA00666"/>
<dbReference type="InterPro" id="IPR004563">
    <property type="entry name" value="Apolipo_AcylTrfase"/>
</dbReference>
<evidence type="ECO:0000256" key="8">
    <source>
        <dbReference type="HAMAP-Rule" id="MF_01148"/>
    </source>
</evidence>
<evidence type="ECO:0000256" key="6">
    <source>
        <dbReference type="ARBA" id="ARBA00023136"/>
    </source>
</evidence>
<dbReference type="PANTHER" id="PTHR38686:SF1">
    <property type="entry name" value="APOLIPOPROTEIN N-ACYLTRANSFERASE"/>
    <property type="match status" value="1"/>
</dbReference>
<dbReference type="InterPro" id="IPR045378">
    <property type="entry name" value="LNT_N"/>
</dbReference>
<dbReference type="HAMAP" id="MF_01148">
    <property type="entry name" value="Lnt"/>
    <property type="match status" value="1"/>
</dbReference>
<dbReference type="CDD" id="cd07571">
    <property type="entry name" value="ALP_N-acyl_transferase"/>
    <property type="match status" value="1"/>
</dbReference>
<comment type="subcellular location">
    <subcellularLocation>
        <location evidence="1 8">Cell membrane</location>
        <topology evidence="1 8">Multi-pass membrane protein</topology>
    </subcellularLocation>
</comment>
<dbReference type="PANTHER" id="PTHR38686">
    <property type="entry name" value="APOLIPOPROTEIN N-ACYLTRANSFERASE"/>
    <property type="match status" value="1"/>
</dbReference>
<evidence type="ECO:0000256" key="5">
    <source>
        <dbReference type="ARBA" id="ARBA00022989"/>
    </source>
</evidence>
<comment type="function">
    <text evidence="8">Catalyzes the phospholipid dependent N-acylation of the N-terminal cysteine of apolipoprotein, the last step in lipoprotein maturation.</text>
</comment>
<organism evidence="11 12">
    <name type="scientific">Eiseniibacteriota bacterium</name>
    <dbReference type="NCBI Taxonomy" id="2212470"/>
    <lineage>
        <taxon>Bacteria</taxon>
        <taxon>Candidatus Eiseniibacteriota</taxon>
    </lineage>
</organism>
<feature type="transmembrane region" description="Helical" evidence="8">
    <location>
        <begin position="197"/>
        <end position="220"/>
    </location>
</feature>
<evidence type="ECO:0000256" key="2">
    <source>
        <dbReference type="ARBA" id="ARBA00022475"/>
    </source>
</evidence>
<dbReference type="EMBL" id="VBOT01000136">
    <property type="protein sequence ID" value="TMQ48638.1"/>
    <property type="molecule type" value="Genomic_DNA"/>
</dbReference>
<dbReference type="AlphaFoldDB" id="A0A538SB93"/>
<name>A0A538SB93_UNCEI</name>
<keyword evidence="3 8" id="KW-0808">Transferase</keyword>
<dbReference type="EC" id="2.3.1.269" evidence="8"/>
<keyword evidence="5 8" id="KW-1133">Transmembrane helix</keyword>
<evidence type="ECO:0000256" key="3">
    <source>
        <dbReference type="ARBA" id="ARBA00022679"/>
    </source>
</evidence>
<accession>A0A538SB93</accession>
<feature type="region of interest" description="Disordered" evidence="9">
    <location>
        <begin position="1"/>
        <end position="40"/>
    </location>
</feature>
<keyword evidence="11" id="KW-0449">Lipoprotein</keyword>
<dbReference type="Pfam" id="PF20154">
    <property type="entry name" value="LNT_N"/>
    <property type="match status" value="1"/>
</dbReference>
<dbReference type="InterPro" id="IPR003010">
    <property type="entry name" value="C-N_Hydrolase"/>
</dbReference>
<evidence type="ECO:0000256" key="1">
    <source>
        <dbReference type="ARBA" id="ARBA00004651"/>
    </source>
</evidence>
<feature type="transmembrane region" description="Helical" evidence="8">
    <location>
        <begin position="232"/>
        <end position="247"/>
    </location>
</feature>
<feature type="transmembrane region" description="Helical" evidence="8">
    <location>
        <begin position="157"/>
        <end position="177"/>
    </location>
</feature>
<dbReference type="Proteomes" id="UP000320184">
    <property type="component" value="Unassembled WGS sequence"/>
</dbReference>
<feature type="domain" description="CN hydrolase" evidence="10">
    <location>
        <begin position="265"/>
        <end position="511"/>
    </location>
</feature>
<keyword evidence="4 8" id="KW-0812">Transmembrane</keyword>
<sequence length="556" mass="59834">MAPRSRGRRSGSGSRGSSSLVLRGSVPTAESGPAPLPVASRSRGRELGLASLSGILLGVSFLPGPFGPLAWFGFVPLLWALEARRRAGVKARGLFGLGYVFGLVFFLIGTHWIALLSEVAITVPWLKYPAWLAAAAYLSLFTGLGTWLAGTLARSSGVGLAWVFPPCFLAVEELRASGEMGFPWFQPGYTQHGIPPLIQMASLGSVTLVTLWVLVLNALLWRALGRGGRGRAALGALFALALPWLWGERVLGAAPQGGGVPVALIQGNIPGEIKWSGRHQREILHTFLELSERALSGTPQPRLVVWPETATGSYLRLQLDQAFQVAEFTSRTGVPVFSGYADYALGPDGRPRYYNSAGLFLPDGTTSPRYAKRHLVPFGERMPFQWFLPGLGKIDLGQAEWTAGTEPVVFPSEAGPFAPLVCFESIFPDLAREDVRRGAAWLVNITNDEWFGNSAALYQHAAMAVFRAVESHVPLLRCANTGLTFVVDSNGRVVRQAPVFRAAVLSAPLPPRGIPTLYTRTGDWPGLLAGLAVAGLSAAAWARRRRGPRIDTANRS</sequence>
<dbReference type="InterPro" id="IPR036526">
    <property type="entry name" value="C-N_Hydrolase_sf"/>
</dbReference>
<dbReference type="NCBIfam" id="TIGR00546">
    <property type="entry name" value="lnt"/>
    <property type="match status" value="1"/>
</dbReference>
<dbReference type="Pfam" id="PF00795">
    <property type="entry name" value="CN_hydrolase"/>
    <property type="match status" value="1"/>
</dbReference>
<dbReference type="SUPFAM" id="SSF56317">
    <property type="entry name" value="Carbon-nitrogen hydrolase"/>
    <property type="match status" value="1"/>
</dbReference>
<feature type="transmembrane region" description="Helical" evidence="8">
    <location>
        <begin position="93"/>
        <end position="116"/>
    </location>
</feature>
<reference evidence="11 12" key="1">
    <citation type="journal article" date="2019" name="Nat. Microbiol.">
        <title>Mediterranean grassland soil C-N compound turnover is dependent on rainfall and depth, and is mediated by genomically divergent microorganisms.</title>
        <authorList>
            <person name="Diamond S."/>
            <person name="Andeer P.F."/>
            <person name="Li Z."/>
            <person name="Crits-Christoph A."/>
            <person name="Burstein D."/>
            <person name="Anantharaman K."/>
            <person name="Lane K.R."/>
            <person name="Thomas B.C."/>
            <person name="Pan C."/>
            <person name="Northen T.R."/>
            <person name="Banfield J.F."/>
        </authorList>
    </citation>
    <scope>NUCLEOTIDE SEQUENCE [LARGE SCALE GENOMIC DNA]</scope>
    <source>
        <strain evidence="11">WS_3</strain>
    </source>
</reference>
<evidence type="ECO:0000256" key="9">
    <source>
        <dbReference type="SAM" id="MobiDB-lite"/>
    </source>
</evidence>
<evidence type="ECO:0000313" key="12">
    <source>
        <dbReference type="Proteomes" id="UP000320184"/>
    </source>
</evidence>
<keyword evidence="6 8" id="KW-0472">Membrane</keyword>
<dbReference type="Gene3D" id="3.60.110.10">
    <property type="entry name" value="Carbon-nitrogen hydrolase"/>
    <property type="match status" value="1"/>
</dbReference>
<evidence type="ECO:0000313" key="11">
    <source>
        <dbReference type="EMBL" id="TMQ48638.1"/>
    </source>
</evidence>
<dbReference type="GO" id="GO:0005886">
    <property type="term" value="C:plasma membrane"/>
    <property type="evidence" value="ECO:0007669"/>
    <property type="project" value="UniProtKB-SubCell"/>
</dbReference>